<name>A0A835QWK7_VANPL</name>
<dbReference type="Proteomes" id="UP000636800">
    <property type="component" value="Chromosome 5"/>
</dbReference>
<accession>A0A835QWK7</accession>
<gene>
    <name evidence="1" type="ORF">HPP92_011913</name>
</gene>
<evidence type="ECO:0000313" key="1">
    <source>
        <dbReference type="EMBL" id="KAG0481055.1"/>
    </source>
</evidence>
<organism evidence="1 2">
    <name type="scientific">Vanilla planifolia</name>
    <name type="common">Vanilla</name>
    <dbReference type="NCBI Taxonomy" id="51239"/>
    <lineage>
        <taxon>Eukaryota</taxon>
        <taxon>Viridiplantae</taxon>
        <taxon>Streptophyta</taxon>
        <taxon>Embryophyta</taxon>
        <taxon>Tracheophyta</taxon>
        <taxon>Spermatophyta</taxon>
        <taxon>Magnoliopsida</taxon>
        <taxon>Liliopsida</taxon>
        <taxon>Asparagales</taxon>
        <taxon>Orchidaceae</taxon>
        <taxon>Vanilloideae</taxon>
        <taxon>Vanilleae</taxon>
        <taxon>Vanilla</taxon>
    </lineage>
</organism>
<dbReference type="EMBL" id="JADCNL010000005">
    <property type="protein sequence ID" value="KAG0481055.1"/>
    <property type="molecule type" value="Genomic_DNA"/>
</dbReference>
<dbReference type="AlphaFoldDB" id="A0A835QWK7"/>
<proteinExistence type="predicted"/>
<evidence type="ECO:0000313" key="2">
    <source>
        <dbReference type="Proteomes" id="UP000636800"/>
    </source>
</evidence>
<comment type="caution">
    <text evidence="1">The sequence shown here is derived from an EMBL/GenBank/DDBJ whole genome shotgun (WGS) entry which is preliminary data.</text>
</comment>
<reference evidence="1 2" key="1">
    <citation type="journal article" date="2020" name="Nat. Food">
        <title>A phased Vanilla planifolia genome enables genetic improvement of flavour and production.</title>
        <authorList>
            <person name="Hasing T."/>
            <person name="Tang H."/>
            <person name="Brym M."/>
            <person name="Khazi F."/>
            <person name="Huang T."/>
            <person name="Chambers A.H."/>
        </authorList>
    </citation>
    <scope>NUCLEOTIDE SEQUENCE [LARGE SCALE GENOMIC DNA]</scope>
    <source>
        <tissue evidence="1">Leaf</tissue>
    </source>
</reference>
<sequence>MEAASTAPSDKVAVVPKAKAEGEFKVCDRLLLLLYSWCMVREGMNFEHWTIELGNRYVLIHRKKSTEKRAPESAKCLQGQKDSTLAVFSWHYLYGRELKV</sequence>
<keyword evidence="2" id="KW-1185">Reference proteome</keyword>
<protein>
    <submittedName>
        <fullName evidence="1">Uncharacterized protein</fullName>
    </submittedName>
</protein>
<dbReference type="OrthoDB" id="1020896at2759"/>